<dbReference type="SMART" id="SM00913">
    <property type="entry name" value="IBN_N"/>
    <property type="match status" value="1"/>
</dbReference>
<dbReference type="InterPro" id="IPR005043">
    <property type="entry name" value="XPO2_C"/>
</dbReference>
<evidence type="ECO:0000256" key="5">
    <source>
        <dbReference type="ARBA" id="ARBA00022490"/>
    </source>
</evidence>
<dbReference type="Pfam" id="PF03810">
    <property type="entry name" value="IBN_N"/>
    <property type="match status" value="1"/>
</dbReference>
<dbReference type="FunFam" id="1.25.10.10:FF:000057">
    <property type="entry name" value="Exportin-2 isoform 1"/>
    <property type="match status" value="1"/>
</dbReference>
<evidence type="ECO:0000313" key="9">
    <source>
        <dbReference type="EMBL" id="KAG0566983.1"/>
    </source>
</evidence>
<dbReference type="Gene3D" id="1.25.10.10">
    <property type="entry name" value="Leucine-rich Repeat Variant"/>
    <property type="match status" value="1"/>
</dbReference>
<dbReference type="EMBL" id="CM026428">
    <property type="protein sequence ID" value="KAG0566982.1"/>
    <property type="molecule type" value="Genomic_DNA"/>
</dbReference>
<name>A0A8T0H6L4_CERPU</name>
<dbReference type="PANTHER" id="PTHR10997:SF8">
    <property type="entry name" value="EXPORTIN-2"/>
    <property type="match status" value="1"/>
</dbReference>
<feature type="domain" description="Importin N-terminal" evidence="8">
    <location>
        <begin position="29"/>
        <end position="107"/>
    </location>
</feature>
<comment type="similarity">
    <text evidence="3">Belongs to the XPO2/CSE1 family.</text>
</comment>
<keyword evidence="4" id="KW-0813">Transport</keyword>
<dbReference type="InterPro" id="IPR011989">
    <property type="entry name" value="ARM-like"/>
</dbReference>
<keyword evidence="6" id="KW-0653">Protein transport</keyword>
<reference evidence="9" key="1">
    <citation type="submission" date="2020-06" db="EMBL/GenBank/DDBJ databases">
        <title>WGS assembly of Ceratodon purpureus strain R40.</title>
        <authorList>
            <person name="Carey S.B."/>
            <person name="Jenkins J."/>
            <person name="Shu S."/>
            <person name="Lovell J.T."/>
            <person name="Sreedasyam A."/>
            <person name="Maumus F."/>
            <person name="Tiley G.P."/>
            <person name="Fernandez-Pozo N."/>
            <person name="Barry K."/>
            <person name="Chen C."/>
            <person name="Wang M."/>
            <person name="Lipzen A."/>
            <person name="Daum C."/>
            <person name="Saski C.A."/>
            <person name="Payton A.C."/>
            <person name="Mcbreen J.C."/>
            <person name="Conrad R.E."/>
            <person name="Kollar L.M."/>
            <person name="Olsson S."/>
            <person name="Huttunen S."/>
            <person name="Landis J.B."/>
            <person name="Wickett N.J."/>
            <person name="Johnson M.G."/>
            <person name="Rensing S.A."/>
            <person name="Grimwood J."/>
            <person name="Schmutz J."/>
            <person name="Mcdaniel S.F."/>
        </authorList>
    </citation>
    <scope>NUCLEOTIDE SEQUENCE</scope>
    <source>
        <strain evidence="9">R40</strain>
    </source>
</reference>
<dbReference type="AlphaFoldDB" id="A0A8T0H6L4"/>
<dbReference type="InterPro" id="IPR001494">
    <property type="entry name" value="Importin-beta_N"/>
</dbReference>
<evidence type="ECO:0000256" key="1">
    <source>
        <dbReference type="ARBA" id="ARBA00004123"/>
    </source>
</evidence>
<dbReference type="PANTHER" id="PTHR10997">
    <property type="entry name" value="IMPORTIN-7, 8, 11"/>
    <property type="match status" value="1"/>
</dbReference>
<comment type="caution">
    <text evidence="9">The sequence shown here is derived from an EMBL/GenBank/DDBJ whole genome shotgun (WGS) entry which is preliminary data.</text>
</comment>
<evidence type="ECO:0000256" key="6">
    <source>
        <dbReference type="ARBA" id="ARBA00022927"/>
    </source>
</evidence>
<dbReference type="GO" id="GO:0005635">
    <property type="term" value="C:nuclear envelope"/>
    <property type="evidence" value="ECO:0007669"/>
    <property type="project" value="TreeGrafter"/>
</dbReference>
<dbReference type="GO" id="GO:0006606">
    <property type="term" value="P:protein import into nucleus"/>
    <property type="evidence" value="ECO:0007669"/>
    <property type="project" value="TreeGrafter"/>
</dbReference>
<dbReference type="Pfam" id="PF08506">
    <property type="entry name" value="Cse1"/>
    <property type="match status" value="1"/>
</dbReference>
<evidence type="ECO:0000256" key="7">
    <source>
        <dbReference type="ARBA" id="ARBA00023242"/>
    </source>
</evidence>
<accession>A0A8T0H6L4</accession>
<dbReference type="EMBL" id="CM026428">
    <property type="protein sequence ID" value="KAG0566983.1"/>
    <property type="molecule type" value="Genomic_DNA"/>
</dbReference>
<keyword evidence="5" id="KW-0963">Cytoplasm</keyword>
<dbReference type="EMBL" id="CM026428">
    <property type="protein sequence ID" value="KAG0566981.1"/>
    <property type="molecule type" value="Genomic_DNA"/>
</dbReference>
<evidence type="ECO:0000256" key="4">
    <source>
        <dbReference type="ARBA" id="ARBA00022448"/>
    </source>
</evidence>
<dbReference type="InterPro" id="IPR016024">
    <property type="entry name" value="ARM-type_fold"/>
</dbReference>
<evidence type="ECO:0000256" key="2">
    <source>
        <dbReference type="ARBA" id="ARBA00004496"/>
    </source>
</evidence>
<dbReference type="Pfam" id="PF03378">
    <property type="entry name" value="CAS_CSE1"/>
    <property type="match status" value="1"/>
</dbReference>
<dbReference type="Proteomes" id="UP000822688">
    <property type="component" value="Chromosome 7"/>
</dbReference>
<dbReference type="SUPFAM" id="SSF48371">
    <property type="entry name" value="ARM repeat"/>
    <property type="match status" value="1"/>
</dbReference>
<gene>
    <name evidence="9" type="ORF">KC19_7G101600</name>
</gene>
<organism evidence="9 10">
    <name type="scientific">Ceratodon purpureus</name>
    <name type="common">Fire moss</name>
    <name type="synonym">Dicranum purpureum</name>
    <dbReference type="NCBI Taxonomy" id="3225"/>
    <lineage>
        <taxon>Eukaryota</taxon>
        <taxon>Viridiplantae</taxon>
        <taxon>Streptophyta</taxon>
        <taxon>Embryophyta</taxon>
        <taxon>Bryophyta</taxon>
        <taxon>Bryophytina</taxon>
        <taxon>Bryopsida</taxon>
        <taxon>Dicranidae</taxon>
        <taxon>Pseudoditrichales</taxon>
        <taxon>Ditrichaceae</taxon>
        <taxon>Ceratodon</taxon>
    </lineage>
</organism>
<evidence type="ECO:0000313" key="10">
    <source>
        <dbReference type="Proteomes" id="UP000822688"/>
    </source>
</evidence>
<sequence length="963" mass="108563">MQYTQETVKTLSQCFLQTLAPSPEPRKQAEAFLKQAADQAGYGMVIMQIVCEPSVDEQVRQAAAVNFKNHIKFRWETPDAEAPSAVVAIQEPEKEQIKGAIVNLMLSTPPKIQSQLSEALAIMSQHDFPRKWQSLLPELVRSLSVATDYTVINGILQTANSIFKRFRYEFKSNELFTDLKYCLDGFCVPLTEIFKKTGAVVDANPEAPAVLKLALKCQRLCCRIFYSLNFQDLPEFFEDHIAEWMGEFHKYLQYSNPLLAETDPEKTSVVDDLKAAVCENINLYMEKNEQEFQPYLSQFATDVWSLLMTVSLATSQDRLATTAIKFLTTVSKSVHHVLFADPATLTQICESIVIPNVRIREEDEELFEMNHVEYIRRDVEGSDLDTRRRMACELVKGLSTHYREQVTRMFNGYIQSMLQQFATNPVENWKYKDCAIYLVVSLAPKQASTGAAGTDLVNFEQFFSSQIVPELRSQDVNSNGLLKADALKFLTTFRTQVPKQLTLELMPQLIGFLVAESNVVHSYAALAIEKLLAIKDGKQTRYTAVDLTPFLQPLFANLFGALKLPESQENAYVMRCIMRVLSIADIGPFAAQCLTELANILAEVCKNPSNPSFNHYLFEAVAALLRNACERDAGQVATFENLLFPVFQTVLEQDVTEFAPYVFQIMSQLLESRRPPIPQVYIGFFPVLLTPVLWTRQANVPGLVRLLQAYLQKAPQEINQGNQLTQVLGVFEKLVASKNTDHQGFFILNTVVENLSYEALSPYMLQIWNILFSRLQFRSTVKFIKSLIIFASLFGVKHGPGRVIETINSVQPDLFSTILDKIWIPNLVSISGDIETKLCAVFATMLVTPLFQTSKEVYVGKLMNNVMTLLVKPEEERVEDDKDVPDMDEVAGYVAVYAQLHNAAKKEDDPLKDIKDPKQFVAKTLAEVSQQYRNLSTVLQQGLEPGNMTALGQFCAAYGVTLA</sequence>
<dbReference type="GO" id="GO:0006611">
    <property type="term" value="P:protein export from nucleus"/>
    <property type="evidence" value="ECO:0007669"/>
    <property type="project" value="TreeGrafter"/>
</dbReference>
<dbReference type="InterPro" id="IPR013713">
    <property type="entry name" value="XPO2_central"/>
</dbReference>
<protein>
    <recommendedName>
        <fullName evidence="8">Importin N-terminal domain-containing protein</fullName>
    </recommendedName>
</protein>
<evidence type="ECO:0000259" key="8">
    <source>
        <dbReference type="PROSITE" id="PS50166"/>
    </source>
</evidence>
<dbReference type="PROSITE" id="PS50166">
    <property type="entry name" value="IMPORTIN_B_NT"/>
    <property type="match status" value="1"/>
</dbReference>
<keyword evidence="7" id="KW-0539">Nucleus</keyword>
<dbReference type="GO" id="GO:0005829">
    <property type="term" value="C:cytosol"/>
    <property type="evidence" value="ECO:0007669"/>
    <property type="project" value="TreeGrafter"/>
</dbReference>
<comment type="subcellular location">
    <subcellularLocation>
        <location evidence="2">Cytoplasm</location>
    </subcellularLocation>
    <subcellularLocation>
        <location evidence="1">Nucleus</location>
    </subcellularLocation>
</comment>
<dbReference type="GO" id="GO:0031267">
    <property type="term" value="F:small GTPase binding"/>
    <property type="evidence" value="ECO:0007669"/>
    <property type="project" value="InterPro"/>
</dbReference>
<evidence type="ECO:0000256" key="3">
    <source>
        <dbReference type="ARBA" id="ARBA00008669"/>
    </source>
</evidence>
<proteinExistence type="inferred from homology"/>
<keyword evidence="10" id="KW-1185">Reference proteome</keyword>
<dbReference type="GO" id="GO:0005049">
    <property type="term" value="F:nuclear export signal receptor activity"/>
    <property type="evidence" value="ECO:0007669"/>
    <property type="project" value="TreeGrafter"/>
</dbReference>